<proteinExistence type="predicted"/>
<feature type="region of interest" description="Disordered" evidence="1">
    <location>
        <begin position="118"/>
        <end position="142"/>
    </location>
</feature>
<dbReference type="HOGENOM" id="CLU_151188_0_0_4"/>
<accession>F8GPQ1</accession>
<dbReference type="EMBL" id="CP002878">
    <property type="protein sequence ID" value="AEI80538.1"/>
    <property type="molecule type" value="Genomic_DNA"/>
</dbReference>
<sequence length="142" mass="15656">MIHVGENREANFGQRLVNLPYRTTCRKRHMPATTLPTLRLSLRLDTADLFGAMEWVLANARRTGLAPAQLSFDAATQAVLHATLTAEDSGLLWLFLRRLDNGFDVELLIADVDDPDSDAMAEAAPRAATRRTDREPALALSA</sequence>
<dbReference type="KEGG" id="cnc:CNE_2c15800"/>
<dbReference type="Proteomes" id="UP000006798">
    <property type="component" value="Chromosome 2"/>
</dbReference>
<name>F8GPQ1_CUPNN</name>
<evidence type="ECO:0000313" key="2">
    <source>
        <dbReference type="EMBL" id="AEI80538.1"/>
    </source>
</evidence>
<organism evidence="2 3">
    <name type="scientific">Cupriavidus necator (strain ATCC 43291 / DSM 13513 / CCUG 52238 / LMG 8453 / N-1)</name>
    <name type="common">Ralstonia eutropha</name>
    <dbReference type="NCBI Taxonomy" id="1042878"/>
    <lineage>
        <taxon>Bacteria</taxon>
        <taxon>Pseudomonadati</taxon>
        <taxon>Pseudomonadota</taxon>
        <taxon>Betaproteobacteria</taxon>
        <taxon>Burkholderiales</taxon>
        <taxon>Burkholderiaceae</taxon>
        <taxon>Cupriavidus</taxon>
    </lineage>
</organism>
<dbReference type="AlphaFoldDB" id="F8GPQ1"/>
<protein>
    <submittedName>
        <fullName evidence="2">Uncharacterized protein</fullName>
    </submittedName>
</protein>
<evidence type="ECO:0000313" key="3">
    <source>
        <dbReference type="Proteomes" id="UP000006798"/>
    </source>
</evidence>
<evidence type="ECO:0000256" key="1">
    <source>
        <dbReference type="SAM" id="MobiDB-lite"/>
    </source>
</evidence>
<gene>
    <name evidence="2" type="ordered locus">CNE_2c15800</name>
</gene>
<reference evidence="2 3" key="1">
    <citation type="journal article" date="2011" name="J. Bacteriol.">
        <title>Complete genome sequence of the type strain Cupriavidus necator N-1.</title>
        <authorList>
            <person name="Poehlein A."/>
            <person name="Kusian B."/>
            <person name="Friedrich B."/>
            <person name="Daniel R."/>
            <person name="Bowien B."/>
        </authorList>
    </citation>
    <scope>NUCLEOTIDE SEQUENCE [LARGE SCALE GENOMIC DNA]</scope>
    <source>
        <strain evidence="3">ATCC 43291 / DSM 13513 / CCUG 52238 / LMG 8453 / N-1</strain>
    </source>
</reference>